<feature type="transmembrane region" description="Helical" evidence="1">
    <location>
        <begin position="119"/>
        <end position="137"/>
    </location>
</feature>
<dbReference type="GO" id="GO:0005886">
    <property type="term" value="C:plasma membrane"/>
    <property type="evidence" value="ECO:0007669"/>
    <property type="project" value="TreeGrafter"/>
</dbReference>
<evidence type="ECO:0000313" key="2">
    <source>
        <dbReference type="EMBL" id="SHG81948.1"/>
    </source>
</evidence>
<dbReference type="OrthoDB" id="9792424at2"/>
<keyword evidence="1" id="KW-0812">Transmembrane</keyword>
<dbReference type="NCBIfam" id="TIGR00843">
    <property type="entry name" value="benE"/>
    <property type="match status" value="1"/>
</dbReference>
<feature type="transmembrane region" description="Helical" evidence="1">
    <location>
        <begin position="167"/>
        <end position="185"/>
    </location>
</feature>
<feature type="transmembrane region" description="Helical" evidence="1">
    <location>
        <begin position="359"/>
        <end position="380"/>
    </location>
</feature>
<feature type="transmembrane region" description="Helical" evidence="1">
    <location>
        <begin position="143"/>
        <end position="160"/>
    </location>
</feature>
<protein>
    <submittedName>
        <fullName evidence="2">Benzoate membrane transport protein</fullName>
    </submittedName>
</protein>
<dbReference type="PANTHER" id="PTHR30199:SF0">
    <property type="entry name" value="INNER MEMBRANE PROTEIN YDCO"/>
    <property type="match status" value="1"/>
</dbReference>
<dbReference type="AlphaFoldDB" id="A0A1M5MXB9"/>
<dbReference type="PANTHER" id="PTHR30199">
    <property type="entry name" value="MFS FAMILY TRANSPORTER, PREDICTED SUBSTRATE BENZOATE"/>
    <property type="match status" value="1"/>
</dbReference>
<feature type="transmembrane region" description="Helical" evidence="1">
    <location>
        <begin position="205"/>
        <end position="224"/>
    </location>
</feature>
<evidence type="ECO:0000313" key="3">
    <source>
        <dbReference type="Proteomes" id="UP000184226"/>
    </source>
</evidence>
<dbReference type="EMBL" id="FQXE01000001">
    <property type="protein sequence ID" value="SHG81948.1"/>
    <property type="molecule type" value="Genomic_DNA"/>
</dbReference>
<dbReference type="InterPro" id="IPR004711">
    <property type="entry name" value="Benzoate_Transporter"/>
</dbReference>
<feature type="transmembrane region" description="Helical" evidence="1">
    <location>
        <begin position="12"/>
        <end position="32"/>
    </location>
</feature>
<dbReference type="Proteomes" id="UP000184226">
    <property type="component" value="Unassembled WGS sequence"/>
</dbReference>
<proteinExistence type="predicted"/>
<dbReference type="RefSeq" id="WP_084135632.1">
    <property type="nucleotide sequence ID" value="NZ_FQXE01000001.1"/>
</dbReference>
<name>A0A1M5MXB9_9BURK</name>
<dbReference type="STRING" id="658167.SAMN04488135_101352"/>
<gene>
    <name evidence="2" type="ORF">SAMN04488135_101352</name>
</gene>
<keyword evidence="3" id="KW-1185">Reference proteome</keyword>
<feature type="transmembrane region" description="Helical" evidence="1">
    <location>
        <begin position="44"/>
        <end position="62"/>
    </location>
</feature>
<feature type="transmembrane region" description="Helical" evidence="1">
    <location>
        <begin position="289"/>
        <end position="311"/>
    </location>
</feature>
<dbReference type="Pfam" id="PF03594">
    <property type="entry name" value="BenE"/>
    <property type="match status" value="1"/>
</dbReference>
<sequence length="407" mass="42289">MGNYFKISHISSGFIAVLVGYSSSVAIVFQAANAAGATPAELASWMWALGIGMGASCIGLSLRYRSPVLTAWSTPGAALLVTGLSGLNMSQAIGAFLFASLLITICGVTGWFQRIMQYIPRHIAAAMLAGILVRFGMELFTAMQSQWVLVGLMFAAFLLGRAWLPRYTVPLALAVGAAYAGMRGLLHLEVLNWTPAKPLLMMPDFSLSALVGVGIPLFIVTMTSQNVPGLAVLRANGYETPASPLISWTGFTGLLLGPFGGYSFNLAAITAAICMSKDADPDPRKRYMASVWAGAFYLTTGWFGATVVGLFTAFPAELVAAIAGLALLGTIGASLAGALADETGREAALVTFLSTASGLSFLGIGSAFWGLVLGIAVHLLGAGKRARARHAAAGANLEPRPTATTNG</sequence>
<feature type="transmembrane region" description="Helical" evidence="1">
    <location>
        <begin position="318"/>
        <end position="339"/>
    </location>
</feature>
<evidence type="ECO:0000256" key="1">
    <source>
        <dbReference type="SAM" id="Phobius"/>
    </source>
</evidence>
<feature type="transmembrane region" description="Helical" evidence="1">
    <location>
        <begin position="69"/>
        <end position="87"/>
    </location>
</feature>
<reference evidence="2 3" key="1">
    <citation type="submission" date="2016-11" db="EMBL/GenBank/DDBJ databases">
        <authorList>
            <person name="Jaros S."/>
            <person name="Januszkiewicz K."/>
            <person name="Wedrychowicz H."/>
        </authorList>
    </citation>
    <scope>NUCLEOTIDE SEQUENCE [LARGE SCALE GENOMIC DNA]</scope>
    <source>
        <strain evidence="2 3">CGMCC 1.10190</strain>
    </source>
</reference>
<feature type="transmembrane region" description="Helical" evidence="1">
    <location>
        <begin position="245"/>
        <end position="269"/>
    </location>
</feature>
<feature type="transmembrane region" description="Helical" evidence="1">
    <location>
        <begin position="93"/>
        <end position="112"/>
    </location>
</feature>
<dbReference type="GO" id="GO:0042925">
    <property type="term" value="F:benzoate transmembrane transporter activity"/>
    <property type="evidence" value="ECO:0007669"/>
    <property type="project" value="InterPro"/>
</dbReference>
<keyword evidence="1" id="KW-0472">Membrane</keyword>
<accession>A0A1M5MXB9</accession>
<organism evidence="2 3">
    <name type="scientific">Pollutimonas bauzanensis</name>
    <dbReference type="NCBI Taxonomy" id="658167"/>
    <lineage>
        <taxon>Bacteria</taxon>
        <taxon>Pseudomonadati</taxon>
        <taxon>Pseudomonadota</taxon>
        <taxon>Betaproteobacteria</taxon>
        <taxon>Burkholderiales</taxon>
        <taxon>Alcaligenaceae</taxon>
        <taxon>Pollutimonas</taxon>
    </lineage>
</organism>
<keyword evidence="1" id="KW-1133">Transmembrane helix</keyword>